<organism evidence="1 2">
    <name type="scientific">Pseudoscardovia radai</name>
    <dbReference type="NCBI Taxonomy" id="987066"/>
    <lineage>
        <taxon>Bacteria</taxon>
        <taxon>Bacillati</taxon>
        <taxon>Actinomycetota</taxon>
        <taxon>Actinomycetes</taxon>
        <taxon>Bifidobacteriales</taxon>
        <taxon>Bifidobacteriaceae</taxon>
        <taxon>Pseudoscardovia</taxon>
    </lineage>
</organism>
<evidence type="ECO:0000313" key="2">
    <source>
        <dbReference type="Proteomes" id="UP000216725"/>
    </source>
</evidence>
<dbReference type="AlphaFoldDB" id="A0A261EZS1"/>
<keyword evidence="2" id="KW-1185">Reference proteome</keyword>
<dbReference type="Proteomes" id="UP000216725">
    <property type="component" value="Unassembled WGS sequence"/>
</dbReference>
<comment type="caution">
    <text evidence="1">The sequence shown here is derived from an EMBL/GenBank/DDBJ whole genome shotgun (WGS) entry which is preliminary data.</text>
</comment>
<proteinExistence type="predicted"/>
<protein>
    <submittedName>
        <fullName evidence="1">Uncharacterized protein</fullName>
    </submittedName>
</protein>
<accession>A0A261EZS1</accession>
<sequence>MSRSMGMSMIDAVDLSAKGGQRMHMCMRGSMMMAPQAL</sequence>
<evidence type="ECO:0000313" key="1">
    <source>
        <dbReference type="EMBL" id="OZG52362.1"/>
    </source>
</evidence>
<name>A0A261EZS1_9BIFI</name>
<reference evidence="1 2" key="1">
    <citation type="journal article" date="2017" name="BMC Genomics">
        <title>Comparative genomic and phylogenomic analyses of the Bifidobacteriaceae family.</title>
        <authorList>
            <person name="Lugli G.A."/>
            <person name="Milani C."/>
            <person name="Turroni F."/>
            <person name="Duranti S."/>
            <person name="Mancabelli L."/>
            <person name="Mangifesta M."/>
            <person name="Ferrario C."/>
            <person name="Modesto M."/>
            <person name="Mattarelli P."/>
            <person name="Jiri K."/>
            <person name="van Sinderen D."/>
            <person name="Ventura M."/>
        </authorList>
    </citation>
    <scope>NUCLEOTIDE SEQUENCE [LARGE SCALE GENOMIC DNA]</scope>
    <source>
        <strain evidence="1 2">DSM 24742</strain>
    </source>
</reference>
<gene>
    <name evidence="1" type="ORF">PSRA_0551</name>
</gene>
<dbReference type="EMBL" id="MWWR01000004">
    <property type="protein sequence ID" value="OZG52362.1"/>
    <property type="molecule type" value="Genomic_DNA"/>
</dbReference>